<protein>
    <submittedName>
        <fullName evidence="1">Uncharacterized protein</fullName>
    </submittedName>
</protein>
<dbReference type="EMBL" id="BMAR01000023">
    <property type="protein sequence ID" value="GFR48329.1"/>
    <property type="molecule type" value="Genomic_DNA"/>
</dbReference>
<gene>
    <name evidence="1" type="ORF">Agub_g10212</name>
</gene>
<evidence type="ECO:0000313" key="1">
    <source>
        <dbReference type="EMBL" id="GFR48329.1"/>
    </source>
</evidence>
<sequence length="147" mass="16156">MSIACSPLSLSHSCNAMHRGGRIKRARKLLLYASASGAIPHNGAGGVRRPDPNRNVCGVFQITGSPVWLTLNDVRDAYEACSPARSVSERRQCFEVYGLDADKVDRYYDRVCEMERLIDHGDAVAQQMVASGGAVLLYFMAYCILKV</sequence>
<dbReference type="AlphaFoldDB" id="A0AAD3DUE6"/>
<name>A0AAD3DUE6_9CHLO</name>
<keyword evidence="2" id="KW-1185">Reference proteome</keyword>
<proteinExistence type="predicted"/>
<comment type="caution">
    <text evidence="1">The sequence shown here is derived from an EMBL/GenBank/DDBJ whole genome shotgun (WGS) entry which is preliminary data.</text>
</comment>
<reference evidence="1 2" key="1">
    <citation type="journal article" date="2021" name="Sci. Rep.">
        <title>Genome sequencing of the multicellular alga Astrephomene provides insights into convergent evolution of germ-soma differentiation.</title>
        <authorList>
            <person name="Yamashita S."/>
            <person name="Yamamoto K."/>
            <person name="Matsuzaki R."/>
            <person name="Suzuki S."/>
            <person name="Yamaguchi H."/>
            <person name="Hirooka S."/>
            <person name="Minakuchi Y."/>
            <person name="Miyagishima S."/>
            <person name="Kawachi M."/>
            <person name="Toyoda A."/>
            <person name="Nozaki H."/>
        </authorList>
    </citation>
    <scope>NUCLEOTIDE SEQUENCE [LARGE SCALE GENOMIC DNA]</scope>
    <source>
        <strain evidence="1 2">NIES-4017</strain>
    </source>
</reference>
<evidence type="ECO:0000313" key="2">
    <source>
        <dbReference type="Proteomes" id="UP001054857"/>
    </source>
</evidence>
<dbReference type="Proteomes" id="UP001054857">
    <property type="component" value="Unassembled WGS sequence"/>
</dbReference>
<accession>A0AAD3DUE6</accession>
<organism evidence="1 2">
    <name type="scientific">Astrephomene gubernaculifera</name>
    <dbReference type="NCBI Taxonomy" id="47775"/>
    <lineage>
        <taxon>Eukaryota</taxon>
        <taxon>Viridiplantae</taxon>
        <taxon>Chlorophyta</taxon>
        <taxon>core chlorophytes</taxon>
        <taxon>Chlorophyceae</taxon>
        <taxon>CS clade</taxon>
        <taxon>Chlamydomonadales</taxon>
        <taxon>Astrephomenaceae</taxon>
        <taxon>Astrephomene</taxon>
    </lineage>
</organism>